<comment type="caution">
    <text evidence="1">The sequence shown here is derived from an EMBL/GenBank/DDBJ whole genome shotgun (WGS) entry which is preliminary data.</text>
</comment>
<keyword evidence="2" id="KW-1185">Reference proteome</keyword>
<dbReference type="OrthoDB" id="5404083at2759"/>
<organism evidence="1 2">
    <name type="scientific">Heterodermia speciosa</name>
    <dbReference type="NCBI Taxonomy" id="116794"/>
    <lineage>
        <taxon>Eukaryota</taxon>
        <taxon>Fungi</taxon>
        <taxon>Dikarya</taxon>
        <taxon>Ascomycota</taxon>
        <taxon>Pezizomycotina</taxon>
        <taxon>Lecanoromycetes</taxon>
        <taxon>OSLEUM clade</taxon>
        <taxon>Lecanoromycetidae</taxon>
        <taxon>Caliciales</taxon>
        <taxon>Physciaceae</taxon>
        <taxon>Heterodermia</taxon>
    </lineage>
</organism>
<evidence type="ECO:0000313" key="1">
    <source>
        <dbReference type="EMBL" id="CAF9908338.1"/>
    </source>
</evidence>
<proteinExistence type="predicted"/>
<sequence length="262" mass="28400">MMQEETHHDGYPRNTRLLDMGHPRWWQTTLGPPTPHPSNVKLTCAASLGSPSNANCEAALFQYMRSGPVTLGPKHPVIRTAGTCAIGVSSTTKQTTSWNVLRSVAEALIASCISHPGPFAGRTGGFAHSRPIVGRRRGRRQQEDDNEENFPAGLVLSIYLQLPFEGQASETCAWDVASSHVGDVRKCPAVMEPWRPPERRLGQIEVKKQGNVTEVIKGNVTYITAGNDTQVVDANLTDIVSEFPPFASSTTAWVETATTPAG</sequence>
<evidence type="ECO:0000313" key="2">
    <source>
        <dbReference type="Proteomes" id="UP000664521"/>
    </source>
</evidence>
<accession>A0A8H3EPW6</accession>
<gene>
    <name evidence="1" type="ORF">HETSPECPRED_008049</name>
</gene>
<dbReference type="Proteomes" id="UP000664521">
    <property type="component" value="Unassembled WGS sequence"/>
</dbReference>
<protein>
    <submittedName>
        <fullName evidence="1">Uncharacterized protein</fullName>
    </submittedName>
</protein>
<dbReference type="EMBL" id="CAJPDS010000006">
    <property type="protein sequence ID" value="CAF9908338.1"/>
    <property type="molecule type" value="Genomic_DNA"/>
</dbReference>
<name>A0A8H3EPW6_9LECA</name>
<reference evidence="1" key="1">
    <citation type="submission" date="2021-03" db="EMBL/GenBank/DDBJ databases">
        <authorList>
            <person name="Tagirdzhanova G."/>
        </authorList>
    </citation>
    <scope>NUCLEOTIDE SEQUENCE</scope>
</reference>
<dbReference type="AlphaFoldDB" id="A0A8H3EPW6"/>